<proteinExistence type="predicted"/>
<keyword evidence="4" id="KW-1185">Reference proteome</keyword>
<dbReference type="InterPro" id="IPR051177">
    <property type="entry name" value="CIK-Related_Protein"/>
</dbReference>
<feature type="compositionally biased region" description="Low complexity" evidence="1">
    <location>
        <begin position="835"/>
        <end position="844"/>
    </location>
</feature>
<feature type="region of interest" description="Disordered" evidence="1">
    <location>
        <begin position="690"/>
        <end position="765"/>
    </location>
</feature>
<feature type="region of interest" description="Disordered" evidence="1">
    <location>
        <begin position="807"/>
        <end position="863"/>
    </location>
</feature>
<dbReference type="PANTHER" id="PTHR12984:SF6">
    <property type="entry name" value="SCY1-LIKE PROTEIN 2"/>
    <property type="match status" value="1"/>
</dbReference>
<evidence type="ECO:0000313" key="3">
    <source>
        <dbReference type="EMBL" id="KAK7248202.1"/>
    </source>
</evidence>
<accession>A0ABR1G4F3</accession>
<comment type="caution">
    <text evidence="3">The sequence shown here is derived from an EMBL/GenBank/DDBJ whole genome shotgun (WGS) entry which is preliminary data.</text>
</comment>
<dbReference type="PROSITE" id="PS50011">
    <property type="entry name" value="PROTEIN_KINASE_DOM"/>
    <property type="match status" value="1"/>
</dbReference>
<evidence type="ECO:0000259" key="2">
    <source>
        <dbReference type="PROSITE" id="PS50011"/>
    </source>
</evidence>
<feature type="compositionally biased region" description="Low complexity" evidence="1">
    <location>
        <begin position="929"/>
        <end position="939"/>
    </location>
</feature>
<name>A0ABR1G4F3_AURAN</name>
<feature type="compositionally biased region" description="Low complexity" evidence="1">
    <location>
        <begin position="807"/>
        <end position="820"/>
    </location>
</feature>
<protein>
    <recommendedName>
        <fullName evidence="2">Protein kinase domain-containing protein</fullName>
    </recommendedName>
</protein>
<dbReference type="EMBL" id="JBBJCI010000119">
    <property type="protein sequence ID" value="KAK7248202.1"/>
    <property type="molecule type" value="Genomic_DNA"/>
</dbReference>
<organism evidence="3 4">
    <name type="scientific">Aureococcus anophagefferens</name>
    <name type="common">Harmful bloom alga</name>
    <dbReference type="NCBI Taxonomy" id="44056"/>
    <lineage>
        <taxon>Eukaryota</taxon>
        <taxon>Sar</taxon>
        <taxon>Stramenopiles</taxon>
        <taxon>Ochrophyta</taxon>
        <taxon>Pelagophyceae</taxon>
        <taxon>Pelagomonadales</taxon>
        <taxon>Pelagomonadaceae</taxon>
        <taxon>Aureococcus</taxon>
    </lineage>
</organism>
<sequence>MGNELAKRYAIEPDATGSGGHGYSWKSYSATRKKDGLEVSVFVFDKSALEKKLRGQGKDLVRQIVEVMRRDVEVMAEYSGVDPKALEKARAPGASGGASLRDAMMSGVTGVAVATATKRAPLGCLQLIETLESRTAAVFVGERVACSLGNAVHNLWPNVDAAHVPRDWLSADLSEAEVSRGGASLCDALMAMRGVGGLPPRCHLGVSPENVWLTKTGDWRLGGFGLSLPLPPGQYGVPSPYFGGAAGADGYQAGDGAELALLTGGPRLSYCAPELTAEGQRIVSCAADVFSLGCVLWEAYGKRGMGSRGQRSAPLLDGCGDSLYRHRSMVATKLAQNLDVALLPPLARDAVGRALAPGPAGRPDAAALRGCPAFHSTPVMALKELDGLASKDPTGAMSFLGSLAPMLAEDAPPEMAACFDDRALKVVVVVVPNLDAATRARPQLCAHASAAVLACAKRLDAADFRTTLQPLLERFLGDEKTPPAALHAVVSHAGLLLERADAAWAATRVTDALCRALREASGAALVDAALAQLGDGDTLDALVAKSSLAGPGGACGKLSGELVPAVCRVAVAATSPLGCKVRAHKALAACLERPAATPPDVVSGVCVPALHASVKKVDGHPALAMCVLGCYDVVAKRLPERSRITRDVLPALVPLLDEKTLNAKQFEMVVVRVEQMLAAAVKARRTELSPDWDAPAPAWNPPAPAAAWNSPAPAPAPRPHSAADPFAPTAPRRARQARRARAGRRARARGAARSPPRQQDATWTPPGAAAQLDANAAEIARLKQQLASASVGGGVADQIATARSEIQSLQSQLSQPADPFGGAGMGGGGMGGGFQQPQPDPFGMSAPAAPAPDPFGMGGAPLGGGGMGGGMQMGGGGMSAMGGGGMQMGGGMQPGGGMGGMSGMSSGMGGGMNGGMGGGMGGMQQMGAPDPFAAQQQPAMGGDPFAGQGLMQQPPPSNSGSAFDFMR</sequence>
<feature type="domain" description="Protein kinase" evidence="2">
    <location>
        <begin position="10"/>
        <end position="374"/>
    </location>
</feature>
<dbReference type="InterPro" id="IPR000719">
    <property type="entry name" value="Prot_kinase_dom"/>
</dbReference>
<feature type="compositionally biased region" description="Basic residues" evidence="1">
    <location>
        <begin position="732"/>
        <end position="750"/>
    </location>
</feature>
<evidence type="ECO:0000256" key="1">
    <source>
        <dbReference type="SAM" id="MobiDB-lite"/>
    </source>
</evidence>
<feature type="region of interest" description="Disordered" evidence="1">
    <location>
        <begin position="929"/>
        <end position="967"/>
    </location>
</feature>
<dbReference type="Proteomes" id="UP001363151">
    <property type="component" value="Unassembled WGS sequence"/>
</dbReference>
<dbReference type="Gene3D" id="1.10.510.10">
    <property type="entry name" value="Transferase(Phosphotransferase) domain 1"/>
    <property type="match status" value="1"/>
</dbReference>
<evidence type="ECO:0000313" key="4">
    <source>
        <dbReference type="Proteomes" id="UP001363151"/>
    </source>
</evidence>
<dbReference type="PANTHER" id="PTHR12984">
    <property type="entry name" value="SCY1-RELATED S/T PROTEIN KINASE-LIKE"/>
    <property type="match status" value="1"/>
</dbReference>
<gene>
    <name evidence="3" type="ORF">SO694_00081191</name>
</gene>
<feature type="compositionally biased region" description="Gly residues" evidence="1">
    <location>
        <begin position="821"/>
        <end position="834"/>
    </location>
</feature>
<feature type="compositionally biased region" description="Low complexity" evidence="1">
    <location>
        <begin position="719"/>
        <end position="731"/>
    </location>
</feature>
<reference evidence="3 4" key="1">
    <citation type="submission" date="2024-03" db="EMBL/GenBank/DDBJ databases">
        <title>Aureococcus anophagefferens CCMP1851 and Kratosvirus quantuckense: Draft genome of a second virus-susceptible host strain in the model system.</title>
        <authorList>
            <person name="Chase E."/>
            <person name="Truchon A.R."/>
            <person name="Schepens W."/>
            <person name="Wilhelm S.W."/>
        </authorList>
    </citation>
    <scope>NUCLEOTIDE SEQUENCE [LARGE SCALE GENOMIC DNA]</scope>
    <source>
        <strain evidence="3 4">CCMP1851</strain>
    </source>
</reference>
<dbReference type="SUPFAM" id="SSF56112">
    <property type="entry name" value="Protein kinase-like (PK-like)"/>
    <property type="match status" value="1"/>
</dbReference>
<dbReference type="InterPro" id="IPR011009">
    <property type="entry name" value="Kinase-like_dom_sf"/>
</dbReference>